<dbReference type="Pfam" id="PF04542">
    <property type="entry name" value="Sigma70_r2"/>
    <property type="match status" value="1"/>
</dbReference>
<sequence length="189" mass="22075">MSNEGGLVRRCLHGDTAAYRELIERYHTLVYRLCCRLLRCRHDAEDVTQEVFVRVFRSLRSWDQQRPLQPWIIGIAINRCRTWLRRRSLRPHPVEYLADRADPRKQDQTAELRAAILQALERLRPEHRTVFVLFHEQRCSYEEIAAALARPVGTIKTWLHRARLEILDQLRAGGWVEGAGPPLPPEGLA</sequence>
<dbReference type="InterPro" id="IPR036388">
    <property type="entry name" value="WH-like_DNA-bd_sf"/>
</dbReference>
<keyword evidence="10" id="KW-1185">Reference proteome</keyword>
<dbReference type="NCBIfam" id="TIGR02937">
    <property type="entry name" value="sigma70-ECF"/>
    <property type="match status" value="1"/>
</dbReference>
<dbReference type="InterPro" id="IPR000838">
    <property type="entry name" value="RNA_pol_sigma70_ECF_CS"/>
</dbReference>
<evidence type="ECO:0000256" key="6">
    <source>
        <dbReference type="RuleBase" id="RU000716"/>
    </source>
</evidence>
<dbReference type="SUPFAM" id="SSF88659">
    <property type="entry name" value="Sigma3 and sigma4 domains of RNA polymerase sigma factors"/>
    <property type="match status" value="1"/>
</dbReference>
<dbReference type="InterPro" id="IPR039425">
    <property type="entry name" value="RNA_pol_sigma-70-like"/>
</dbReference>
<evidence type="ECO:0000259" key="7">
    <source>
        <dbReference type="Pfam" id="PF04542"/>
    </source>
</evidence>
<dbReference type="Gene3D" id="1.10.10.10">
    <property type="entry name" value="Winged helix-like DNA-binding domain superfamily/Winged helix DNA-binding domain"/>
    <property type="match status" value="1"/>
</dbReference>
<evidence type="ECO:0000256" key="1">
    <source>
        <dbReference type="ARBA" id="ARBA00010641"/>
    </source>
</evidence>
<dbReference type="InterPro" id="IPR013249">
    <property type="entry name" value="RNA_pol_sigma70_r4_t2"/>
</dbReference>
<comment type="caution">
    <text evidence="9">The sequence shown here is derived from an EMBL/GenBank/DDBJ whole genome shotgun (WGS) entry which is preliminary data.</text>
</comment>
<reference evidence="9 10" key="1">
    <citation type="submission" date="2020-07" db="EMBL/GenBank/DDBJ databases">
        <title>Thermogemmata thermophila gen. nov., sp. nov., a novel moderate thermophilic planctomycete from a Kamchatka hot spring.</title>
        <authorList>
            <person name="Elcheninov A.G."/>
            <person name="Podosokorskaya O.A."/>
            <person name="Kovaleva O.L."/>
            <person name="Novikov A."/>
            <person name="Bonch-Osmolovskaya E.A."/>
            <person name="Toshchakov S.V."/>
            <person name="Kublanov I.V."/>
        </authorList>
    </citation>
    <scope>NUCLEOTIDE SEQUENCE [LARGE SCALE GENOMIC DNA]</scope>
    <source>
        <strain evidence="9 10">2918</strain>
    </source>
</reference>
<dbReference type="Proteomes" id="UP000542342">
    <property type="component" value="Unassembled WGS sequence"/>
</dbReference>
<dbReference type="Gene3D" id="1.10.1740.10">
    <property type="match status" value="1"/>
</dbReference>
<dbReference type="PANTHER" id="PTHR43133">
    <property type="entry name" value="RNA POLYMERASE ECF-TYPE SIGMA FACTO"/>
    <property type="match status" value="1"/>
</dbReference>
<evidence type="ECO:0000256" key="4">
    <source>
        <dbReference type="ARBA" id="ARBA00023125"/>
    </source>
</evidence>
<evidence type="ECO:0000256" key="2">
    <source>
        <dbReference type="ARBA" id="ARBA00023015"/>
    </source>
</evidence>
<dbReference type="InterPro" id="IPR013324">
    <property type="entry name" value="RNA_pol_sigma_r3/r4-like"/>
</dbReference>
<proteinExistence type="inferred from homology"/>
<evidence type="ECO:0000313" key="10">
    <source>
        <dbReference type="Proteomes" id="UP000542342"/>
    </source>
</evidence>
<evidence type="ECO:0000256" key="3">
    <source>
        <dbReference type="ARBA" id="ARBA00023082"/>
    </source>
</evidence>
<dbReference type="GO" id="GO:0016987">
    <property type="term" value="F:sigma factor activity"/>
    <property type="evidence" value="ECO:0007669"/>
    <property type="project" value="UniProtKB-KW"/>
</dbReference>
<dbReference type="GO" id="GO:0006352">
    <property type="term" value="P:DNA-templated transcription initiation"/>
    <property type="evidence" value="ECO:0007669"/>
    <property type="project" value="InterPro"/>
</dbReference>
<dbReference type="PROSITE" id="PS01063">
    <property type="entry name" value="SIGMA70_ECF"/>
    <property type="match status" value="1"/>
</dbReference>
<name>A0A7V9AAM2_9BACT</name>
<gene>
    <name evidence="9" type="ORF">H0921_03245</name>
</gene>
<dbReference type="InterPro" id="IPR013325">
    <property type="entry name" value="RNA_pol_sigma_r2"/>
</dbReference>
<dbReference type="InterPro" id="IPR007627">
    <property type="entry name" value="RNA_pol_sigma70_r2"/>
</dbReference>
<organism evidence="9 10">
    <name type="scientific">Thermogemmata fonticola</name>
    <dbReference type="NCBI Taxonomy" id="2755323"/>
    <lineage>
        <taxon>Bacteria</taxon>
        <taxon>Pseudomonadati</taxon>
        <taxon>Planctomycetota</taxon>
        <taxon>Planctomycetia</taxon>
        <taxon>Gemmatales</taxon>
        <taxon>Gemmataceae</taxon>
        <taxon>Thermogemmata</taxon>
    </lineage>
</organism>
<dbReference type="InterPro" id="IPR014284">
    <property type="entry name" value="RNA_pol_sigma-70_dom"/>
</dbReference>
<dbReference type="GO" id="GO:0003677">
    <property type="term" value="F:DNA binding"/>
    <property type="evidence" value="ECO:0007669"/>
    <property type="project" value="UniProtKB-KW"/>
</dbReference>
<keyword evidence="3 6" id="KW-0731">Sigma factor</keyword>
<dbReference type="SUPFAM" id="SSF88946">
    <property type="entry name" value="Sigma2 domain of RNA polymerase sigma factors"/>
    <property type="match status" value="1"/>
</dbReference>
<keyword evidence="4 6" id="KW-0238">DNA-binding</keyword>
<evidence type="ECO:0000313" key="9">
    <source>
        <dbReference type="EMBL" id="MBA2225173.1"/>
    </source>
</evidence>
<evidence type="ECO:0000259" key="8">
    <source>
        <dbReference type="Pfam" id="PF08281"/>
    </source>
</evidence>
<dbReference type="PANTHER" id="PTHR43133:SF8">
    <property type="entry name" value="RNA POLYMERASE SIGMA FACTOR HI_1459-RELATED"/>
    <property type="match status" value="1"/>
</dbReference>
<evidence type="ECO:0000256" key="5">
    <source>
        <dbReference type="ARBA" id="ARBA00023163"/>
    </source>
</evidence>
<protein>
    <recommendedName>
        <fullName evidence="6">RNA polymerase sigma factor</fullName>
    </recommendedName>
</protein>
<feature type="domain" description="RNA polymerase sigma-70 region 2" evidence="7">
    <location>
        <begin position="22"/>
        <end position="88"/>
    </location>
</feature>
<feature type="domain" description="RNA polymerase sigma factor 70 region 4 type 2" evidence="8">
    <location>
        <begin position="114"/>
        <end position="164"/>
    </location>
</feature>
<comment type="similarity">
    <text evidence="1 6">Belongs to the sigma-70 factor family. ECF subfamily.</text>
</comment>
<dbReference type="RefSeq" id="WP_194536558.1">
    <property type="nucleotide sequence ID" value="NZ_JACEFB010000001.1"/>
</dbReference>
<keyword evidence="5 6" id="KW-0804">Transcription</keyword>
<keyword evidence="2 6" id="KW-0805">Transcription regulation</keyword>
<dbReference type="Pfam" id="PF08281">
    <property type="entry name" value="Sigma70_r4_2"/>
    <property type="match status" value="1"/>
</dbReference>
<accession>A0A7V9AAM2</accession>
<dbReference type="CDD" id="cd06171">
    <property type="entry name" value="Sigma70_r4"/>
    <property type="match status" value="1"/>
</dbReference>
<dbReference type="EMBL" id="JACEFB010000001">
    <property type="protein sequence ID" value="MBA2225173.1"/>
    <property type="molecule type" value="Genomic_DNA"/>
</dbReference>
<dbReference type="AlphaFoldDB" id="A0A7V9AAM2"/>